<dbReference type="InterPro" id="IPR007110">
    <property type="entry name" value="Ig-like_dom"/>
</dbReference>
<protein>
    <recommendedName>
        <fullName evidence="1">Ig-like domain-containing protein</fullName>
    </recommendedName>
</protein>
<dbReference type="Proteomes" id="UP000792457">
    <property type="component" value="Unassembled WGS sequence"/>
</dbReference>
<accession>A0A8K0P3G5</accession>
<organism evidence="2 3">
    <name type="scientific">Ladona fulva</name>
    <name type="common">Scarce chaser dragonfly</name>
    <name type="synonym">Libellula fulva</name>
    <dbReference type="NCBI Taxonomy" id="123851"/>
    <lineage>
        <taxon>Eukaryota</taxon>
        <taxon>Metazoa</taxon>
        <taxon>Ecdysozoa</taxon>
        <taxon>Arthropoda</taxon>
        <taxon>Hexapoda</taxon>
        <taxon>Insecta</taxon>
        <taxon>Pterygota</taxon>
        <taxon>Palaeoptera</taxon>
        <taxon>Odonata</taxon>
        <taxon>Epiprocta</taxon>
        <taxon>Anisoptera</taxon>
        <taxon>Libelluloidea</taxon>
        <taxon>Libellulidae</taxon>
        <taxon>Ladona</taxon>
    </lineage>
</organism>
<dbReference type="PROSITE" id="PS50835">
    <property type="entry name" value="IG_LIKE"/>
    <property type="match status" value="1"/>
</dbReference>
<gene>
    <name evidence="2" type="ORF">J437_LFUL011753</name>
</gene>
<evidence type="ECO:0000313" key="2">
    <source>
        <dbReference type="EMBL" id="KAG8232266.1"/>
    </source>
</evidence>
<dbReference type="AlphaFoldDB" id="A0A8K0P3G5"/>
<sequence>MLTGDEILKIKNEVLEKLKLPHIWQRVSNLKDEKTTEVQIRDLQEKRYKKALLFLQEHYITQDRMCEMLKISSCPTSSSGLLNLIHTWMKDGTSLEAVIKQDIDTKKETNTESLQPSSSTMKLEDDKDEIVGLLVCRVSHRLEHSRTFSRFRIPALEMDQTTQKKEKESSYSKSETIIENTVSNETRRDTSKLHQFIKLRNHIAKLQATHLNISAAMRIITTENDQKLARKIGMKELASFSYNEWSGGSSDDVVQTNDSALLMAMKIKKRKSKNATSPEI</sequence>
<dbReference type="Gene3D" id="3.40.630.30">
    <property type="match status" value="1"/>
</dbReference>
<dbReference type="EMBL" id="KZ308608">
    <property type="protein sequence ID" value="KAG8232266.1"/>
    <property type="molecule type" value="Genomic_DNA"/>
</dbReference>
<keyword evidence="3" id="KW-1185">Reference proteome</keyword>
<name>A0A8K0P3G5_LADFU</name>
<reference evidence="2" key="2">
    <citation type="submission" date="2017-10" db="EMBL/GenBank/DDBJ databases">
        <title>Ladona fulva Genome sequencing and assembly.</title>
        <authorList>
            <person name="Murali S."/>
            <person name="Richards S."/>
            <person name="Bandaranaike D."/>
            <person name="Bellair M."/>
            <person name="Blankenburg K."/>
            <person name="Chao H."/>
            <person name="Dinh H."/>
            <person name="Doddapaneni H."/>
            <person name="Dugan-Rocha S."/>
            <person name="Elkadiri S."/>
            <person name="Gnanaolivu R."/>
            <person name="Hernandez B."/>
            <person name="Skinner E."/>
            <person name="Javaid M."/>
            <person name="Lee S."/>
            <person name="Li M."/>
            <person name="Ming W."/>
            <person name="Munidasa M."/>
            <person name="Muniz J."/>
            <person name="Nguyen L."/>
            <person name="Hughes D."/>
            <person name="Osuji N."/>
            <person name="Pu L.-L."/>
            <person name="Puazo M."/>
            <person name="Qu C."/>
            <person name="Quiroz J."/>
            <person name="Raj R."/>
            <person name="Weissenberger G."/>
            <person name="Xin Y."/>
            <person name="Zou X."/>
            <person name="Han Y."/>
            <person name="Worley K."/>
            <person name="Muzny D."/>
            <person name="Gibbs R."/>
        </authorList>
    </citation>
    <scope>NUCLEOTIDE SEQUENCE</scope>
    <source>
        <strain evidence="2">Sampled in the wild</strain>
    </source>
</reference>
<reference evidence="2" key="1">
    <citation type="submission" date="2013-04" db="EMBL/GenBank/DDBJ databases">
        <authorList>
            <person name="Qu J."/>
            <person name="Murali S.C."/>
            <person name="Bandaranaike D."/>
            <person name="Bellair M."/>
            <person name="Blankenburg K."/>
            <person name="Chao H."/>
            <person name="Dinh H."/>
            <person name="Doddapaneni H."/>
            <person name="Downs B."/>
            <person name="Dugan-Rocha S."/>
            <person name="Elkadiri S."/>
            <person name="Gnanaolivu R.D."/>
            <person name="Hernandez B."/>
            <person name="Javaid M."/>
            <person name="Jayaseelan J.C."/>
            <person name="Lee S."/>
            <person name="Li M."/>
            <person name="Ming W."/>
            <person name="Munidasa M."/>
            <person name="Muniz J."/>
            <person name="Nguyen L."/>
            <person name="Ongeri F."/>
            <person name="Osuji N."/>
            <person name="Pu L.-L."/>
            <person name="Puazo M."/>
            <person name="Qu C."/>
            <person name="Quiroz J."/>
            <person name="Raj R."/>
            <person name="Weissenberger G."/>
            <person name="Xin Y."/>
            <person name="Zou X."/>
            <person name="Han Y."/>
            <person name="Richards S."/>
            <person name="Worley K."/>
            <person name="Muzny D."/>
            <person name="Gibbs R."/>
        </authorList>
    </citation>
    <scope>NUCLEOTIDE SEQUENCE</scope>
    <source>
        <strain evidence="2">Sampled in the wild</strain>
    </source>
</reference>
<feature type="domain" description="Ig-like" evidence="1">
    <location>
        <begin position="73"/>
        <end position="149"/>
    </location>
</feature>
<comment type="caution">
    <text evidence="2">The sequence shown here is derived from an EMBL/GenBank/DDBJ whole genome shotgun (WGS) entry which is preliminary data.</text>
</comment>
<evidence type="ECO:0000259" key="1">
    <source>
        <dbReference type="PROSITE" id="PS50835"/>
    </source>
</evidence>
<proteinExistence type="predicted"/>
<dbReference type="OrthoDB" id="6588672at2759"/>
<evidence type="ECO:0000313" key="3">
    <source>
        <dbReference type="Proteomes" id="UP000792457"/>
    </source>
</evidence>